<name>A0AA89AGK8_9ASTE</name>
<proteinExistence type="predicted"/>
<reference evidence="1" key="1">
    <citation type="submission" date="2022-12" db="EMBL/GenBank/DDBJ databases">
        <title>Draft genome assemblies for two species of Escallonia (Escalloniales).</title>
        <authorList>
            <person name="Chanderbali A."/>
            <person name="Dervinis C."/>
            <person name="Anghel I."/>
            <person name="Soltis D."/>
            <person name="Soltis P."/>
            <person name="Zapata F."/>
        </authorList>
    </citation>
    <scope>NUCLEOTIDE SEQUENCE</scope>
    <source>
        <strain evidence="1">UCBG64.0493</strain>
        <tissue evidence="1">Leaf</tissue>
    </source>
</reference>
<dbReference type="Proteomes" id="UP001188597">
    <property type="component" value="Unassembled WGS sequence"/>
</dbReference>
<gene>
    <name evidence="1" type="ORF">RJ639_019799</name>
</gene>
<keyword evidence="2" id="KW-1185">Reference proteome</keyword>
<organism evidence="1 2">
    <name type="scientific">Escallonia herrerae</name>
    <dbReference type="NCBI Taxonomy" id="1293975"/>
    <lineage>
        <taxon>Eukaryota</taxon>
        <taxon>Viridiplantae</taxon>
        <taxon>Streptophyta</taxon>
        <taxon>Embryophyta</taxon>
        <taxon>Tracheophyta</taxon>
        <taxon>Spermatophyta</taxon>
        <taxon>Magnoliopsida</taxon>
        <taxon>eudicotyledons</taxon>
        <taxon>Gunneridae</taxon>
        <taxon>Pentapetalae</taxon>
        <taxon>asterids</taxon>
        <taxon>campanulids</taxon>
        <taxon>Escalloniales</taxon>
        <taxon>Escalloniaceae</taxon>
        <taxon>Escallonia</taxon>
    </lineage>
</organism>
<protein>
    <submittedName>
        <fullName evidence="1">Uncharacterized protein</fullName>
    </submittedName>
</protein>
<dbReference type="AlphaFoldDB" id="A0AA89AGK8"/>
<evidence type="ECO:0000313" key="2">
    <source>
        <dbReference type="Proteomes" id="UP001188597"/>
    </source>
</evidence>
<accession>A0AA89AGK8</accession>
<evidence type="ECO:0000313" key="1">
    <source>
        <dbReference type="EMBL" id="KAK3002909.1"/>
    </source>
</evidence>
<dbReference type="EMBL" id="JAVXUP010002509">
    <property type="protein sequence ID" value="KAK3002909.1"/>
    <property type="molecule type" value="Genomic_DNA"/>
</dbReference>
<comment type="caution">
    <text evidence="1">The sequence shown here is derived from an EMBL/GenBank/DDBJ whole genome shotgun (WGS) entry which is preliminary data.</text>
</comment>
<sequence length="93" mass="9806">MAYIAFLFGGHRLRAEQTLDEVLSLALFSLTRLNTLIVSAVNGAGGAFASRLPSATSLPMATLPLRPPLLQPLAGLGGMVRKVQQLGLEGMMV</sequence>